<dbReference type="InterPro" id="IPR042460">
    <property type="entry name" value="DCN1-like_PONY"/>
</dbReference>
<dbReference type="PANTHER" id="PTHR12281">
    <property type="entry name" value="RP42 RELATED"/>
    <property type="match status" value="1"/>
</dbReference>
<dbReference type="PANTHER" id="PTHR12281:SF12">
    <property type="entry name" value="DEFECTIVE IN CULLIN NEDDYLATION PROTEIN"/>
    <property type="match status" value="1"/>
</dbReference>
<feature type="domain" description="DCUN1" evidence="3">
    <location>
        <begin position="16"/>
        <end position="214"/>
    </location>
</feature>
<name>A0A8J5XN64_DIALT</name>
<accession>A0A8J5XN64</accession>
<dbReference type="EMBL" id="JAGTXO010000007">
    <property type="protein sequence ID" value="KAG8466741.1"/>
    <property type="molecule type" value="Genomic_DNA"/>
</dbReference>
<dbReference type="GO" id="GO:0032182">
    <property type="term" value="F:ubiquitin-like protein binding"/>
    <property type="evidence" value="ECO:0007669"/>
    <property type="project" value="TreeGrafter"/>
</dbReference>
<dbReference type="OrthoDB" id="286637at2759"/>
<gene>
    <name evidence="4" type="ORF">KFE25_008120</name>
</gene>
<dbReference type="Gene3D" id="1.10.238.200">
    <property type="entry name" value="Cullin, PONY binding domain"/>
    <property type="match status" value="1"/>
</dbReference>
<evidence type="ECO:0000256" key="2">
    <source>
        <dbReference type="SAM" id="MobiDB-lite"/>
    </source>
</evidence>
<dbReference type="Gene3D" id="1.10.238.10">
    <property type="entry name" value="EF-hand"/>
    <property type="match status" value="1"/>
</dbReference>
<keyword evidence="5" id="KW-1185">Reference proteome</keyword>
<feature type="region of interest" description="Disordered" evidence="2">
    <location>
        <begin position="1"/>
        <end position="20"/>
    </location>
</feature>
<dbReference type="Pfam" id="PF03556">
    <property type="entry name" value="Cullin_binding"/>
    <property type="match status" value="1"/>
</dbReference>
<dbReference type="OMA" id="SEDHGHK"/>
<dbReference type="PROSITE" id="PS51229">
    <property type="entry name" value="DCUN1"/>
    <property type="match status" value="1"/>
</dbReference>
<evidence type="ECO:0000259" key="3">
    <source>
        <dbReference type="PROSITE" id="PS51229"/>
    </source>
</evidence>
<dbReference type="InterPro" id="IPR014764">
    <property type="entry name" value="DCN-prot"/>
</dbReference>
<dbReference type="AlphaFoldDB" id="A0A8J5XN64"/>
<sequence length="220" mass="25299">MKRVKGVFARKSPGPSTPKFAEQLWDKYKDPKNAESIGPEGVEAFCADIGLEPSDVHILVLAWRLDASRMGYFTHVEWTNGFAKLSASSLPELKAWLERTYQETLHGAKAMHSGADAFRNFYAFAHRYCRDDNKRNLDCETACAMMSMMVSPLYPKHVEQFTAYLMKMNRQHGINQDEWMCFWELCRSVKDDCSNYADDGAWPILLDEYVEFVQQQAKGK</sequence>
<dbReference type="InterPro" id="IPR005176">
    <property type="entry name" value="PONY_dom"/>
</dbReference>
<reference evidence="4" key="1">
    <citation type="submission" date="2021-05" db="EMBL/GenBank/DDBJ databases">
        <title>The genome of the haptophyte Pavlova lutheri (Diacronema luteri, Pavlovales) - a model for lipid biosynthesis in eukaryotic algae.</title>
        <authorList>
            <person name="Hulatt C.J."/>
            <person name="Posewitz M.C."/>
        </authorList>
    </citation>
    <scope>NUCLEOTIDE SEQUENCE</scope>
    <source>
        <strain evidence="4">NIVA-4/92</strain>
    </source>
</reference>
<protein>
    <recommendedName>
        <fullName evidence="1">Defective in cullin neddylation protein</fullName>
    </recommendedName>
</protein>
<dbReference type="GO" id="GO:0097602">
    <property type="term" value="F:cullin family protein binding"/>
    <property type="evidence" value="ECO:0007669"/>
    <property type="project" value="TreeGrafter"/>
</dbReference>
<dbReference type="GO" id="GO:0000151">
    <property type="term" value="C:ubiquitin ligase complex"/>
    <property type="evidence" value="ECO:0007669"/>
    <property type="project" value="TreeGrafter"/>
</dbReference>
<evidence type="ECO:0000313" key="5">
    <source>
        <dbReference type="Proteomes" id="UP000751190"/>
    </source>
</evidence>
<comment type="function">
    <text evidence="1">Neddylation of cullins play an essential role in the regulation of SCF-type complexes activity.</text>
</comment>
<organism evidence="4 5">
    <name type="scientific">Diacronema lutheri</name>
    <name type="common">Unicellular marine alga</name>
    <name type="synonym">Monochrysis lutheri</name>
    <dbReference type="NCBI Taxonomy" id="2081491"/>
    <lineage>
        <taxon>Eukaryota</taxon>
        <taxon>Haptista</taxon>
        <taxon>Haptophyta</taxon>
        <taxon>Pavlovophyceae</taxon>
        <taxon>Pavlovales</taxon>
        <taxon>Pavlovaceae</taxon>
        <taxon>Diacronema</taxon>
    </lineage>
</organism>
<comment type="caution">
    <text evidence="4">The sequence shown here is derived from an EMBL/GenBank/DDBJ whole genome shotgun (WGS) entry which is preliminary data.</text>
</comment>
<evidence type="ECO:0000256" key="1">
    <source>
        <dbReference type="RuleBase" id="RU410713"/>
    </source>
</evidence>
<dbReference type="GO" id="GO:0031624">
    <property type="term" value="F:ubiquitin conjugating enzyme binding"/>
    <property type="evidence" value="ECO:0007669"/>
    <property type="project" value="TreeGrafter"/>
</dbReference>
<proteinExistence type="predicted"/>
<dbReference type="GO" id="GO:0045116">
    <property type="term" value="P:protein neddylation"/>
    <property type="evidence" value="ECO:0007669"/>
    <property type="project" value="TreeGrafter"/>
</dbReference>
<dbReference type="Proteomes" id="UP000751190">
    <property type="component" value="Unassembled WGS sequence"/>
</dbReference>
<evidence type="ECO:0000313" key="4">
    <source>
        <dbReference type="EMBL" id="KAG8466741.1"/>
    </source>
</evidence>